<dbReference type="GO" id="GO:0030674">
    <property type="term" value="F:protein-macromolecule adaptor activity"/>
    <property type="evidence" value="ECO:0007669"/>
    <property type="project" value="InterPro"/>
</dbReference>
<protein>
    <recommendedName>
        <fullName evidence="1">SLA1 homology domain-containing protein</fullName>
    </recommendedName>
</protein>
<feature type="domain" description="SLA1 homology" evidence="1">
    <location>
        <begin position="19"/>
        <end position="70"/>
    </location>
</feature>
<evidence type="ECO:0000313" key="2">
    <source>
        <dbReference type="EMBL" id="QDT04351.1"/>
    </source>
</evidence>
<dbReference type="RefSeq" id="WP_145169933.1">
    <property type="nucleotide sequence ID" value="NZ_CP036525.1"/>
</dbReference>
<gene>
    <name evidence="2" type="ORF">K227x_27420</name>
</gene>
<keyword evidence="3" id="KW-1185">Reference proteome</keyword>
<dbReference type="Gene3D" id="2.30.30.700">
    <property type="entry name" value="SLA1 homology domain 1"/>
    <property type="match status" value="1"/>
</dbReference>
<evidence type="ECO:0000259" key="1">
    <source>
        <dbReference type="Pfam" id="PF03983"/>
    </source>
</evidence>
<dbReference type="AlphaFoldDB" id="A0A517NB38"/>
<reference evidence="2 3" key="1">
    <citation type="submission" date="2019-02" db="EMBL/GenBank/DDBJ databases">
        <title>Deep-cultivation of Planctomycetes and their phenomic and genomic characterization uncovers novel biology.</title>
        <authorList>
            <person name="Wiegand S."/>
            <person name="Jogler M."/>
            <person name="Boedeker C."/>
            <person name="Pinto D."/>
            <person name="Vollmers J."/>
            <person name="Rivas-Marin E."/>
            <person name="Kohn T."/>
            <person name="Peeters S.H."/>
            <person name="Heuer A."/>
            <person name="Rast P."/>
            <person name="Oberbeckmann S."/>
            <person name="Bunk B."/>
            <person name="Jeske O."/>
            <person name="Meyerdierks A."/>
            <person name="Storesund J.E."/>
            <person name="Kallscheuer N."/>
            <person name="Luecker S."/>
            <person name="Lage O.M."/>
            <person name="Pohl T."/>
            <person name="Merkel B.J."/>
            <person name="Hornburger P."/>
            <person name="Mueller R.-W."/>
            <person name="Bruemmer F."/>
            <person name="Labrenz M."/>
            <person name="Spormann A.M."/>
            <person name="Op den Camp H."/>
            <person name="Overmann J."/>
            <person name="Amann R."/>
            <person name="Jetten M.S.M."/>
            <person name="Mascher T."/>
            <person name="Medema M.H."/>
            <person name="Devos D.P."/>
            <person name="Kaster A.-K."/>
            <person name="Ovreas L."/>
            <person name="Rohde M."/>
            <person name="Galperin M.Y."/>
            <person name="Jogler C."/>
        </authorList>
    </citation>
    <scope>NUCLEOTIDE SEQUENCE [LARGE SCALE GENOMIC DNA]</scope>
    <source>
        <strain evidence="2 3">K22_7</strain>
    </source>
</reference>
<dbReference type="GO" id="GO:0008092">
    <property type="term" value="F:cytoskeletal protein binding"/>
    <property type="evidence" value="ECO:0007669"/>
    <property type="project" value="InterPro"/>
</dbReference>
<dbReference type="OrthoDB" id="291762at2"/>
<sequence length="399" mass="44081">MRAAILFAFLSIAVSSYGREWVDSTGKHRVQADFVAISEDGESLTLKKDDQSTVSLPLSRLRKQDQDYAKFLAAGGDELVSQLSDPKQSIRHAAAAKLIALGNLPEDSVKPVLAFIDKEIVEMVPVPPKNRKRLEKIELVGDETSLIRIKAKPTEFLGEEVIIVGVVSPSSYYNYGYDNAESTHFATDFSELSTDLTRLGRAHVYIPKVFSGLLVDGMAESVESGLDGKLVRMKVSLDPRRYEDAGTWDLLECSDWQLYGGEAQGWLPWSQDGLKLGVGCLQQLNRVAPVLSLLTRPNVQTSEAVDFVIRLLAAQSLKGIDIQRSDVDSIVDVIVASEALVNEEIDTSVRQACINAIAVSEKTVRRRAVDLLKMEYLRARRVDNAYGVNWSQRAVAALR</sequence>
<evidence type="ECO:0000313" key="3">
    <source>
        <dbReference type="Proteomes" id="UP000318538"/>
    </source>
</evidence>
<organism evidence="2 3">
    <name type="scientific">Rubripirellula lacrimiformis</name>
    <dbReference type="NCBI Taxonomy" id="1930273"/>
    <lineage>
        <taxon>Bacteria</taxon>
        <taxon>Pseudomonadati</taxon>
        <taxon>Planctomycetota</taxon>
        <taxon>Planctomycetia</taxon>
        <taxon>Pirellulales</taxon>
        <taxon>Pirellulaceae</taxon>
        <taxon>Rubripirellula</taxon>
    </lineage>
</organism>
<dbReference type="Pfam" id="PF03983">
    <property type="entry name" value="SHD1"/>
    <property type="match status" value="1"/>
</dbReference>
<dbReference type="EMBL" id="CP036525">
    <property type="protein sequence ID" value="QDT04351.1"/>
    <property type="molecule type" value="Genomic_DNA"/>
</dbReference>
<dbReference type="KEGG" id="rlc:K227x_27420"/>
<proteinExistence type="predicted"/>
<dbReference type="GO" id="GO:0043130">
    <property type="term" value="F:ubiquitin binding"/>
    <property type="evidence" value="ECO:0007669"/>
    <property type="project" value="InterPro"/>
</dbReference>
<name>A0A517NB38_9BACT</name>
<dbReference type="InterPro" id="IPR007131">
    <property type="entry name" value="SHD1"/>
</dbReference>
<dbReference type="GO" id="GO:0042802">
    <property type="term" value="F:identical protein binding"/>
    <property type="evidence" value="ECO:0007669"/>
    <property type="project" value="InterPro"/>
</dbReference>
<dbReference type="Proteomes" id="UP000318538">
    <property type="component" value="Chromosome"/>
</dbReference>
<accession>A0A517NB38</accession>